<reference evidence="1" key="1">
    <citation type="submission" date="2022-04" db="EMBL/GenBank/DDBJ databases">
        <title>Genome of the entomopathogenic fungus Entomophthora muscae.</title>
        <authorList>
            <person name="Elya C."/>
            <person name="Lovett B.R."/>
            <person name="Lee E."/>
            <person name="Macias A.M."/>
            <person name="Hajek A.E."/>
            <person name="De Bivort B.L."/>
            <person name="Kasson M.T."/>
            <person name="De Fine Licht H.H."/>
            <person name="Stajich J.E."/>
        </authorList>
    </citation>
    <scope>NUCLEOTIDE SEQUENCE</scope>
    <source>
        <strain evidence="1">Berkeley</strain>
    </source>
</reference>
<evidence type="ECO:0000313" key="2">
    <source>
        <dbReference type="Proteomes" id="UP001165960"/>
    </source>
</evidence>
<protein>
    <submittedName>
        <fullName evidence="1">Ran GAP Rna1</fullName>
    </submittedName>
</protein>
<organism evidence="1 2">
    <name type="scientific">Entomophthora muscae</name>
    <dbReference type="NCBI Taxonomy" id="34485"/>
    <lineage>
        <taxon>Eukaryota</taxon>
        <taxon>Fungi</taxon>
        <taxon>Fungi incertae sedis</taxon>
        <taxon>Zoopagomycota</taxon>
        <taxon>Entomophthoromycotina</taxon>
        <taxon>Entomophthoromycetes</taxon>
        <taxon>Entomophthorales</taxon>
        <taxon>Entomophthoraceae</taxon>
        <taxon>Entomophthora</taxon>
    </lineage>
</organism>
<evidence type="ECO:0000313" key="1">
    <source>
        <dbReference type="EMBL" id="KAJ9087869.1"/>
    </source>
</evidence>
<accession>A0ACC2UM79</accession>
<keyword evidence="2" id="KW-1185">Reference proteome</keyword>
<sequence>MASNDFTYSIQGKGLKFDTVEQLQPYLDELKKLDQVRHITLSGNTFGVDAAKAFADVLKTKNKIEVLDLSDIFTGRLRAEIPPALIAICDAIVDKENLVELNLSDNAFGPAGAEPLVDFLINNKALSVLRLNNNGLGVHGGTFIAEALIKAHEKNQKEGKSSTLRTFIAGRNRLENGSSTLLAQAFRCHESLTEIRMPQNGIRSEGIVALMEGISSLKNLEILDLQDNTFVEEGSYALSSVLSNWPKIRVLNVGDCLLKAKGALSLFDALISVKPAELEELILTYNEVSEKGAFKLAEAVKHLKKLGKLELNGNNFEEDSAAAKSIKDALLEAGLEDTLGSLSDMEILTDGEEEDEVDELADKIGKLST</sequence>
<name>A0ACC2UM79_9FUNG</name>
<gene>
    <name evidence="1" type="primary">rna1_2</name>
    <name evidence="1" type="ORF">DSO57_1028864</name>
</gene>
<dbReference type="EMBL" id="QTSX02000186">
    <property type="protein sequence ID" value="KAJ9087869.1"/>
    <property type="molecule type" value="Genomic_DNA"/>
</dbReference>
<comment type="caution">
    <text evidence="1">The sequence shown here is derived from an EMBL/GenBank/DDBJ whole genome shotgun (WGS) entry which is preliminary data.</text>
</comment>
<proteinExistence type="predicted"/>
<dbReference type="Proteomes" id="UP001165960">
    <property type="component" value="Unassembled WGS sequence"/>
</dbReference>